<protein>
    <submittedName>
        <fullName evidence="2">Uncharacterized protein</fullName>
    </submittedName>
</protein>
<dbReference type="Proteomes" id="UP001404104">
    <property type="component" value="Unassembled WGS sequence"/>
</dbReference>
<keyword evidence="3" id="KW-1185">Reference proteome</keyword>
<organism evidence="2 3">
    <name type="scientific">Sphingomonas qilianensis</name>
    <dbReference type="NCBI Taxonomy" id="1736690"/>
    <lineage>
        <taxon>Bacteria</taxon>
        <taxon>Pseudomonadati</taxon>
        <taxon>Pseudomonadota</taxon>
        <taxon>Alphaproteobacteria</taxon>
        <taxon>Sphingomonadales</taxon>
        <taxon>Sphingomonadaceae</taxon>
        <taxon>Sphingomonas</taxon>
    </lineage>
</organism>
<gene>
    <name evidence="2" type="ORF">ABC969_15685</name>
</gene>
<sequence>MMFKAPNAEEGRRFVTLIANSTQQQCREMGEMMISLASAPRDHRWQTQMAKALEDFPEPPASTIVTAMEQGRKRIEAHDRELWSTGWHPVQMRRELEARGYQGEQAATEPTATDLRRAALCD</sequence>
<reference evidence="2 3" key="1">
    <citation type="submission" date="2024-05" db="EMBL/GenBank/DDBJ databases">
        <authorList>
            <person name="Liu Q."/>
            <person name="Xin Y.-H."/>
        </authorList>
    </citation>
    <scope>NUCLEOTIDE SEQUENCE [LARGE SCALE GENOMIC DNA]</scope>
    <source>
        <strain evidence="2 3">CGMCC 1.15349</strain>
    </source>
</reference>
<name>A0ABU9XWD0_9SPHN</name>
<evidence type="ECO:0000256" key="1">
    <source>
        <dbReference type="SAM" id="MobiDB-lite"/>
    </source>
</evidence>
<dbReference type="RefSeq" id="WP_345866107.1">
    <property type="nucleotide sequence ID" value="NZ_JBDIMF010000008.1"/>
</dbReference>
<comment type="caution">
    <text evidence="2">The sequence shown here is derived from an EMBL/GenBank/DDBJ whole genome shotgun (WGS) entry which is preliminary data.</text>
</comment>
<dbReference type="EMBL" id="JBDIMF010000008">
    <property type="protein sequence ID" value="MEN2787855.1"/>
    <property type="molecule type" value="Genomic_DNA"/>
</dbReference>
<feature type="region of interest" description="Disordered" evidence="1">
    <location>
        <begin position="100"/>
        <end position="122"/>
    </location>
</feature>
<accession>A0ABU9XWD0</accession>
<proteinExistence type="predicted"/>
<evidence type="ECO:0000313" key="2">
    <source>
        <dbReference type="EMBL" id="MEN2787855.1"/>
    </source>
</evidence>
<evidence type="ECO:0000313" key="3">
    <source>
        <dbReference type="Proteomes" id="UP001404104"/>
    </source>
</evidence>